<reference evidence="2" key="1">
    <citation type="submission" date="2020-07" db="EMBL/GenBank/DDBJ databases">
        <title>Genome sequence and genetic diversity analysis of an under-domesticated orphan crop, white fonio (Digitaria exilis).</title>
        <authorList>
            <person name="Bennetzen J.L."/>
            <person name="Chen S."/>
            <person name="Ma X."/>
            <person name="Wang X."/>
            <person name="Yssel A.E.J."/>
            <person name="Chaluvadi S.R."/>
            <person name="Johnson M."/>
            <person name="Gangashetty P."/>
            <person name="Hamidou F."/>
            <person name="Sanogo M.D."/>
            <person name="Zwaenepoel A."/>
            <person name="Wallace J."/>
            <person name="Van De Peer Y."/>
            <person name="Van Deynze A."/>
        </authorList>
    </citation>
    <scope>NUCLEOTIDE SEQUENCE</scope>
    <source>
        <tissue evidence="2">Leaves</tissue>
    </source>
</reference>
<proteinExistence type="predicted"/>
<name>A0A835B0H1_9POAL</name>
<feature type="compositionally biased region" description="Low complexity" evidence="1">
    <location>
        <begin position="43"/>
        <end position="58"/>
    </location>
</feature>
<dbReference type="EMBL" id="JACEFO010002109">
    <property type="protein sequence ID" value="KAF8681996.1"/>
    <property type="molecule type" value="Genomic_DNA"/>
</dbReference>
<comment type="caution">
    <text evidence="2">The sequence shown here is derived from an EMBL/GenBank/DDBJ whole genome shotgun (WGS) entry which is preliminary data.</text>
</comment>
<dbReference type="OrthoDB" id="695661at2759"/>
<organism evidence="2 3">
    <name type="scientific">Digitaria exilis</name>
    <dbReference type="NCBI Taxonomy" id="1010633"/>
    <lineage>
        <taxon>Eukaryota</taxon>
        <taxon>Viridiplantae</taxon>
        <taxon>Streptophyta</taxon>
        <taxon>Embryophyta</taxon>
        <taxon>Tracheophyta</taxon>
        <taxon>Spermatophyta</taxon>
        <taxon>Magnoliopsida</taxon>
        <taxon>Liliopsida</taxon>
        <taxon>Poales</taxon>
        <taxon>Poaceae</taxon>
        <taxon>PACMAD clade</taxon>
        <taxon>Panicoideae</taxon>
        <taxon>Panicodae</taxon>
        <taxon>Paniceae</taxon>
        <taxon>Anthephorinae</taxon>
        <taxon>Digitaria</taxon>
    </lineage>
</organism>
<feature type="region of interest" description="Disordered" evidence="1">
    <location>
        <begin position="90"/>
        <end position="160"/>
    </location>
</feature>
<accession>A0A835B0H1</accession>
<keyword evidence="3" id="KW-1185">Reference proteome</keyword>
<dbReference type="AlphaFoldDB" id="A0A835B0H1"/>
<sequence>MASKTRALQDLMIAVDAGHVIDSDKLMAPPRRSSYYGRGGRKPPSAAAPTTTPVETSSDTSFEFSAVLSYSSASPASMVFSDGQLKAHQFPAVRSSADSSQAPSPARRRSSSASAGSGGGGGGRARAAAPGSKKKRVSFAEDGGAAAKAGGGGQGKKQSGGGLLGCMASACGASRSQVVDPARNANRKVVAV</sequence>
<feature type="region of interest" description="Disordered" evidence="1">
    <location>
        <begin position="23"/>
        <end position="59"/>
    </location>
</feature>
<evidence type="ECO:0000313" key="2">
    <source>
        <dbReference type="EMBL" id="KAF8681996.1"/>
    </source>
</evidence>
<feature type="compositionally biased region" description="Gly residues" evidence="1">
    <location>
        <begin position="149"/>
        <end position="160"/>
    </location>
</feature>
<dbReference type="Proteomes" id="UP000636709">
    <property type="component" value="Unassembled WGS sequence"/>
</dbReference>
<evidence type="ECO:0000256" key="1">
    <source>
        <dbReference type="SAM" id="MobiDB-lite"/>
    </source>
</evidence>
<feature type="compositionally biased region" description="Low complexity" evidence="1">
    <location>
        <begin position="94"/>
        <end position="115"/>
    </location>
</feature>
<evidence type="ECO:0000313" key="3">
    <source>
        <dbReference type="Proteomes" id="UP000636709"/>
    </source>
</evidence>
<protein>
    <submittedName>
        <fullName evidence="2">Uncharacterized protein</fullName>
    </submittedName>
</protein>
<gene>
    <name evidence="2" type="ORF">HU200_045452</name>
</gene>